<name>A0A645GC87_9ZZZZ</name>
<gene>
    <name evidence="1" type="ORF">SDC9_171927</name>
</gene>
<sequence>MRNVRPDDCDFCMQVIFLQNLLYDIQCPLDMNLCSRSARGTDQHRDMPFQSVFHHNGNIHLGRHTADDADAGAQFMGSRVG</sequence>
<protein>
    <submittedName>
        <fullName evidence="1">Uncharacterized protein</fullName>
    </submittedName>
</protein>
<dbReference type="EMBL" id="VSSQ01073408">
    <property type="protein sequence ID" value="MPN24528.1"/>
    <property type="molecule type" value="Genomic_DNA"/>
</dbReference>
<proteinExistence type="predicted"/>
<comment type="caution">
    <text evidence="1">The sequence shown here is derived from an EMBL/GenBank/DDBJ whole genome shotgun (WGS) entry which is preliminary data.</text>
</comment>
<reference evidence="1" key="1">
    <citation type="submission" date="2019-08" db="EMBL/GenBank/DDBJ databases">
        <authorList>
            <person name="Kucharzyk K."/>
            <person name="Murdoch R.W."/>
            <person name="Higgins S."/>
            <person name="Loffler F."/>
        </authorList>
    </citation>
    <scope>NUCLEOTIDE SEQUENCE</scope>
</reference>
<organism evidence="1">
    <name type="scientific">bioreactor metagenome</name>
    <dbReference type="NCBI Taxonomy" id="1076179"/>
    <lineage>
        <taxon>unclassified sequences</taxon>
        <taxon>metagenomes</taxon>
        <taxon>ecological metagenomes</taxon>
    </lineage>
</organism>
<dbReference type="AlphaFoldDB" id="A0A645GC87"/>
<evidence type="ECO:0000313" key="1">
    <source>
        <dbReference type="EMBL" id="MPN24528.1"/>
    </source>
</evidence>
<accession>A0A645GC87</accession>